<proteinExistence type="predicted"/>
<reference evidence="2" key="1">
    <citation type="journal article" date="2019" name="Int. J. Syst. Evol. Microbiol.">
        <title>The Global Catalogue of Microorganisms (GCM) 10K type strain sequencing project: providing services to taxonomists for standard genome sequencing and annotation.</title>
        <authorList>
            <consortium name="The Broad Institute Genomics Platform"/>
            <consortium name="The Broad Institute Genome Sequencing Center for Infectious Disease"/>
            <person name="Wu L."/>
            <person name="Ma J."/>
        </authorList>
    </citation>
    <scope>NUCLEOTIDE SEQUENCE [LARGE SCALE GENOMIC DNA]</scope>
    <source>
        <strain evidence="2">JCM 9933</strain>
    </source>
</reference>
<comment type="caution">
    <text evidence="1">The sequence shown here is derived from an EMBL/GenBank/DDBJ whole genome shotgun (WGS) entry which is preliminary data.</text>
</comment>
<name>A0ABP3Q1Z7_9PROT</name>
<sequence length="144" mass="16416">MVGTVTGLPLPRFAALGSNQVNMRIGPDLRYRIEWTYQRRDLPVQIVEEHQIWRKIRDPEGTEGWVQRPLLNARRTFLVQGEERALRRRPEADASAVAHLKPGVIGLVRRCAAGSAWCEVRVADHEGWIRRSEIWGVGADEAIE</sequence>
<evidence type="ECO:0000313" key="1">
    <source>
        <dbReference type="EMBL" id="GAA0581075.1"/>
    </source>
</evidence>
<keyword evidence="2" id="KW-1185">Reference proteome</keyword>
<dbReference type="Proteomes" id="UP001501588">
    <property type="component" value="Unassembled WGS sequence"/>
</dbReference>
<protein>
    <recommendedName>
        <fullName evidence="3">Aspartyl-trna synthetase</fullName>
    </recommendedName>
</protein>
<dbReference type="EMBL" id="BAAAFZ010000023">
    <property type="protein sequence ID" value="GAA0581075.1"/>
    <property type="molecule type" value="Genomic_DNA"/>
</dbReference>
<evidence type="ECO:0008006" key="3">
    <source>
        <dbReference type="Google" id="ProtNLM"/>
    </source>
</evidence>
<organism evidence="1 2">
    <name type="scientific">Craurococcus roseus</name>
    <dbReference type="NCBI Taxonomy" id="77585"/>
    <lineage>
        <taxon>Bacteria</taxon>
        <taxon>Pseudomonadati</taxon>
        <taxon>Pseudomonadota</taxon>
        <taxon>Alphaproteobacteria</taxon>
        <taxon>Acetobacterales</taxon>
        <taxon>Acetobacteraceae</taxon>
        <taxon>Craurococcus</taxon>
    </lineage>
</organism>
<dbReference type="Gene3D" id="2.30.30.40">
    <property type="entry name" value="SH3 Domains"/>
    <property type="match status" value="1"/>
</dbReference>
<evidence type="ECO:0000313" key="2">
    <source>
        <dbReference type="Proteomes" id="UP001501588"/>
    </source>
</evidence>
<dbReference type="Pfam" id="PF06347">
    <property type="entry name" value="SH3_4"/>
    <property type="match status" value="2"/>
</dbReference>
<gene>
    <name evidence="1" type="ORF">GCM10009416_19430</name>
</gene>
<accession>A0ABP3Q1Z7</accession>
<dbReference type="InterPro" id="IPR010466">
    <property type="entry name" value="DUF1058"/>
</dbReference>